<name>A0ABP8AAI8_9SPHI</name>
<proteinExistence type="predicted"/>
<reference evidence="3" key="1">
    <citation type="journal article" date="2019" name="Int. J. Syst. Evol. Microbiol.">
        <title>The Global Catalogue of Microorganisms (GCM) 10K type strain sequencing project: providing services to taxonomists for standard genome sequencing and annotation.</title>
        <authorList>
            <consortium name="The Broad Institute Genomics Platform"/>
            <consortium name="The Broad Institute Genome Sequencing Center for Infectious Disease"/>
            <person name="Wu L."/>
            <person name="Ma J."/>
        </authorList>
    </citation>
    <scope>NUCLEOTIDE SEQUENCE [LARGE SCALE GENOMIC DNA]</scope>
    <source>
        <strain evidence="3">JCM 16722</strain>
    </source>
</reference>
<evidence type="ECO:0008006" key="4">
    <source>
        <dbReference type="Google" id="ProtNLM"/>
    </source>
</evidence>
<protein>
    <recommendedName>
        <fullName evidence="4">Alpha/beta hydrolase</fullName>
    </recommendedName>
</protein>
<evidence type="ECO:0000313" key="3">
    <source>
        <dbReference type="Proteomes" id="UP001500167"/>
    </source>
</evidence>
<gene>
    <name evidence="2" type="ORF">GCM10022218_35160</name>
</gene>
<comment type="caution">
    <text evidence="2">The sequence shown here is derived from an EMBL/GenBank/DDBJ whole genome shotgun (WGS) entry which is preliminary data.</text>
</comment>
<dbReference type="EMBL" id="BAAAZK010000007">
    <property type="protein sequence ID" value="GAA4180639.1"/>
    <property type="molecule type" value="Genomic_DNA"/>
</dbReference>
<accession>A0ABP8AAI8</accession>
<feature type="region of interest" description="Disordered" evidence="1">
    <location>
        <begin position="37"/>
        <end position="56"/>
    </location>
</feature>
<dbReference type="Proteomes" id="UP001500167">
    <property type="component" value="Unassembled WGS sequence"/>
</dbReference>
<organism evidence="2 3">
    <name type="scientific">Sphingobacterium ginsenosidimutans</name>
    <dbReference type="NCBI Taxonomy" id="687845"/>
    <lineage>
        <taxon>Bacteria</taxon>
        <taxon>Pseudomonadati</taxon>
        <taxon>Bacteroidota</taxon>
        <taxon>Sphingobacteriia</taxon>
        <taxon>Sphingobacteriales</taxon>
        <taxon>Sphingobacteriaceae</taxon>
        <taxon>Sphingobacterium</taxon>
    </lineage>
</organism>
<sequence length="69" mass="8242">MEKGGHFAVWEQPERFTKEMKNAFRSLRSNLHNKTTFLTKKNKKNEQASNFNDRSANDILRLFQRPDFP</sequence>
<keyword evidence="3" id="KW-1185">Reference proteome</keyword>
<evidence type="ECO:0000256" key="1">
    <source>
        <dbReference type="SAM" id="MobiDB-lite"/>
    </source>
</evidence>
<evidence type="ECO:0000313" key="2">
    <source>
        <dbReference type="EMBL" id="GAA4180639.1"/>
    </source>
</evidence>